<dbReference type="InterPro" id="IPR041681">
    <property type="entry name" value="PH_9"/>
</dbReference>
<feature type="region of interest" description="Disordered" evidence="2">
    <location>
        <begin position="1"/>
        <end position="149"/>
    </location>
</feature>
<dbReference type="AlphaFoldDB" id="A0A067T7R6"/>
<dbReference type="Pfam" id="PF15410">
    <property type="entry name" value="PH_9"/>
    <property type="match status" value="1"/>
</dbReference>
<feature type="region of interest" description="Disordered" evidence="2">
    <location>
        <begin position="320"/>
        <end position="386"/>
    </location>
</feature>
<accession>A0A067T7R6</accession>
<evidence type="ECO:0000256" key="1">
    <source>
        <dbReference type="SAM" id="Coils"/>
    </source>
</evidence>
<dbReference type="InterPro" id="IPR001849">
    <property type="entry name" value="PH_domain"/>
</dbReference>
<dbReference type="PANTHER" id="PTHR10663">
    <property type="entry name" value="GUANYL-NUCLEOTIDE EXCHANGE FACTOR"/>
    <property type="match status" value="1"/>
</dbReference>
<dbReference type="GO" id="GO:0005085">
    <property type="term" value="F:guanyl-nucleotide exchange factor activity"/>
    <property type="evidence" value="ECO:0007669"/>
    <property type="project" value="InterPro"/>
</dbReference>
<dbReference type="Pfam" id="PF01369">
    <property type="entry name" value="Sec7"/>
    <property type="match status" value="1"/>
</dbReference>
<dbReference type="GO" id="GO:0032012">
    <property type="term" value="P:regulation of ARF protein signal transduction"/>
    <property type="evidence" value="ECO:0007669"/>
    <property type="project" value="InterPro"/>
</dbReference>
<dbReference type="InterPro" id="IPR011993">
    <property type="entry name" value="PH-like_dom_sf"/>
</dbReference>
<feature type="compositionally biased region" description="Polar residues" evidence="2">
    <location>
        <begin position="100"/>
        <end position="116"/>
    </location>
</feature>
<feature type="compositionally biased region" description="Polar residues" evidence="2">
    <location>
        <begin position="1167"/>
        <end position="1183"/>
    </location>
</feature>
<feature type="compositionally biased region" description="Pro residues" evidence="2">
    <location>
        <begin position="251"/>
        <end position="262"/>
    </location>
</feature>
<feature type="region of interest" description="Disordered" evidence="2">
    <location>
        <begin position="184"/>
        <end position="291"/>
    </location>
</feature>
<feature type="compositionally biased region" description="Polar residues" evidence="2">
    <location>
        <begin position="356"/>
        <end position="369"/>
    </location>
</feature>
<sequence>MAPQATTSRLGLNASTAAFTGPSPASSSHDLVTDVEEAERQTNRRSMYRSPGTSSSPDLATLLRKAKERGGALGVQSKKDSKRRDDREPPPPLPGQPTSSHSYSSATLVASPSSFSSRHEEGNPAEWVLTSPHRYKDNGTVKAPKSSVRAKTSAFWGKMMGQSTVRERSTDASLHPLQQTSLMNAFTPPVPTIPPEHRSPGTSPIADVFSTTIPRTPESRRPLPSRKPLPPIASMRMGSEDVEKPYADKPSPLPPIPSPSPPTSKRRSMSVSDKDMKLVMSPRTEPENTLLDVFKGELSTLDSGASLDLQNKPSAVEDDLFSPSAIIPPRSSSLQLSAKSPTGSATAASAHATSSRLSPSITPSRSRSGPPTAFPAQSPRDGNSSRLKVLHRPTASNSEPSLVSAIDDARESANGPAPGARTTVSSPRPVSFQHIASPDTSRFTSSPTPIITGEDTEDMETRGKEMATRCWNEDETFLGKEKIAEWLGGHGLINKVALKHYVEFFDFASLRLDIAFRRLCGKLYLKGETQQVDRILEQFSRRYWDCNPGGLYGSANIVHAVSYSLLLLNTDLHVAELTSRMSRTQFVRNTMTAIQMQLQPNSAARLSSSDLTYDDCGSSVRGAGSDETEMMTRSKRSDSITSWNSVSRDAIATLPVSPAQSNQISSHQSNGSTPSVQISNGHDPVSPSRQHPVQHGRAWESDMEVLLKEMYNAIKHQQILQPTNSGMTRSSVSSLSPGGSGMMRNRSLRSQPDRLATLKRGSIRGLQSILSAQSGISPYSSNSSIDGRVSPSPSFATSTHEAMYGSSSSFLNPTLGFASNLSHTIIREAQEDDDRSVHSEDSTSTTISISDEELALLGAPWAKEGMLCRKQYWESAGKRAKDKTWLDVFVVIQKGELSMFTFGDHTSGASGAFGGGNWLANAHAVGTIHLAHSLAHALPPPGYNKRPHCMVLTLANRGVYFFQAGTEELVNEWVSTCNYWAARTSKEPLAGGVSNMEYGWNRVADVYGHGRSLSQTEFQREPDIPDTVSVRSGKSTRSKYGWKDGAATIRGPYSPRTDKTYINEWKAPLPPTVSSVHDEEAQLDALRKHVASLKKDLEVHNELREPMAGLYPSRSANALKAQSNWEEKSQYLLREIVKYDLYIDALQAAMSLRLKKRGEKALEHALSASNPVDEPSTSGSQKWKSSEAPIDEEPEPTTPGPRQQTHRRETAEVDDD</sequence>
<feature type="compositionally biased region" description="Polar residues" evidence="2">
    <location>
        <begin position="438"/>
        <end position="449"/>
    </location>
</feature>
<evidence type="ECO:0000313" key="5">
    <source>
        <dbReference type="Proteomes" id="UP000027222"/>
    </source>
</evidence>
<feature type="compositionally biased region" description="Polar residues" evidence="2">
    <location>
        <begin position="1"/>
        <end position="30"/>
    </location>
</feature>
<feature type="region of interest" description="Disordered" evidence="2">
    <location>
        <begin position="1165"/>
        <end position="1216"/>
    </location>
</feature>
<dbReference type="SUPFAM" id="SSF48425">
    <property type="entry name" value="Sec7 domain"/>
    <property type="match status" value="1"/>
</dbReference>
<dbReference type="EMBL" id="KL142380">
    <property type="protein sequence ID" value="KDR75929.1"/>
    <property type="molecule type" value="Genomic_DNA"/>
</dbReference>
<organism evidence="4 5">
    <name type="scientific">Galerina marginata (strain CBS 339.88)</name>
    <dbReference type="NCBI Taxonomy" id="685588"/>
    <lineage>
        <taxon>Eukaryota</taxon>
        <taxon>Fungi</taxon>
        <taxon>Dikarya</taxon>
        <taxon>Basidiomycota</taxon>
        <taxon>Agaricomycotina</taxon>
        <taxon>Agaricomycetes</taxon>
        <taxon>Agaricomycetidae</taxon>
        <taxon>Agaricales</taxon>
        <taxon>Agaricineae</taxon>
        <taxon>Strophariaceae</taxon>
        <taxon>Galerina</taxon>
    </lineage>
</organism>
<proteinExistence type="predicted"/>
<dbReference type="SUPFAM" id="SSF50729">
    <property type="entry name" value="PH domain-like"/>
    <property type="match status" value="1"/>
</dbReference>
<name>A0A067T7R6_GALM3</name>
<keyword evidence="5" id="KW-1185">Reference proteome</keyword>
<dbReference type="SMART" id="SM00233">
    <property type="entry name" value="PH"/>
    <property type="match status" value="1"/>
</dbReference>
<dbReference type="Gene3D" id="2.30.29.30">
    <property type="entry name" value="Pleckstrin-homology domain (PH domain)/Phosphotyrosine-binding domain (PTB)"/>
    <property type="match status" value="1"/>
</dbReference>
<reference evidence="5" key="1">
    <citation type="journal article" date="2014" name="Proc. Natl. Acad. Sci. U.S.A.">
        <title>Extensive sampling of basidiomycete genomes demonstrates inadequacy of the white-rot/brown-rot paradigm for wood decay fungi.</title>
        <authorList>
            <person name="Riley R."/>
            <person name="Salamov A.A."/>
            <person name="Brown D.W."/>
            <person name="Nagy L.G."/>
            <person name="Floudas D."/>
            <person name="Held B.W."/>
            <person name="Levasseur A."/>
            <person name="Lombard V."/>
            <person name="Morin E."/>
            <person name="Otillar R."/>
            <person name="Lindquist E.A."/>
            <person name="Sun H."/>
            <person name="LaButti K.M."/>
            <person name="Schmutz J."/>
            <person name="Jabbour D."/>
            <person name="Luo H."/>
            <person name="Baker S.E."/>
            <person name="Pisabarro A.G."/>
            <person name="Walton J.D."/>
            <person name="Blanchette R.A."/>
            <person name="Henrissat B."/>
            <person name="Martin F."/>
            <person name="Cullen D."/>
            <person name="Hibbett D.S."/>
            <person name="Grigoriev I.V."/>
        </authorList>
    </citation>
    <scope>NUCLEOTIDE SEQUENCE [LARGE SCALE GENOMIC DNA]</scope>
    <source>
        <strain evidence="5">CBS 339.88</strain>
    </source>
</reference>
<feature type="compositionally biased region" description="Basic and acidic residues" evidence="2">
    <location>
        <begin position="1206"/>
        <end position="1216"/>
    </location>
</feature>
<feature type="coiled-coil region" evidence="1">
    <location>
        <begin position="1076"/>
        <end position="1103"/>
    </location>
</feature>
<dbReference type="SMART" id="SM00222">
    <property type="entry name" value="Sec7"/>
    <property type="match status" value="1"/>
</dbReference>
<feature type="domain" description="SEC7" evidence="3">
    <location>
        <begin position="442"/>
        <end position="614"/>
    </location>
</feature>
<evidence type="ECO:0000313" key="4">
    <source>
        <dbReference type="EMBL" id="KDR75929.1"/>
    </source>
</evidence>
<dbReference type="InterPro" id="IPR023394">
    <property type="entry name" value="Sec7_C_sf"/>
</dbReference>
<protein>
    <recommendedName>
        <fullName evidence="3">SEC7 domain-containing protein</fullName>
    </recommendedName>
</protein>
<gene>
    <name evidence="4" type="ORF">GALMADRAFT_515159</name>
</gene>
<dbReference type="STRING" id="685588.A0A067T7R6"/>
<feature type="region of interest" description="Disordered" evidence="2">
    <location>
        <begin position="657"/>
        <end position="696"/>
    </location>
</feature>
<feature type="region of interest" description="Disordered" evidence="2">
    <location>
        <begin position="723"/>
        <end position="746"/>
    </location>
</feature>
<dbReference type="Gene3D" id="1.10.1000.11">
    <property type="entry name" value="Arf Nucleotide-binding Site Opener,domain 2"/>
    <property type="match status" value="1"/>
</dbReference>
<feature type="region of interest" description="Disordered" evidence="2">
    <location>
        <begin position="434"/>
        <end position="460"/>
    </location>
</feature>
<dbReference type="HOGENOM" id="CLU_002952_0_0_1"/>
<keyword evidence="1" id="KW-0175">Coiled coil</keyword>
<feature type="compositionally biased region" description="Polar residues" evidence="2">
    <location>
        <begin position="658"/>
        <end position="680"/>
    </location>
</feature>
<dbReference type="PANTHER" id="PTHR10663:SF373">
    <property type="entry name" value="PH AND SEC7 DOMAIN-CONTAINING PROTEIN C11E3.11C"/>
    <property type="match status" value="1"/>
</dbReference>
<feature type="compositionally biased region" description="Low complexity" evidence="2">
    <location>
        <begin position="322"/>
        <end position="355"/>
    </location>
</feature>
<feature type="compositionally biased region" description="Basic and acidic residues" evidence="2">
    <location>
        <begin position="238"/>
        <end position="247"/>
    </location>
</feature>
<dbReference type="InterPro" id="IPR000904">
    <property type="entry name" value="Sec7_dom"/>
</dbReference>
<feature type="compositionally biased region" description="Basic and acidic residues" evidence="2">
    <location>
        <begin position="77"/>
        <end position="89"/>
    </location>
</feature>
<dbReference type="OrthoDB" id="2157641at2759"/>
<evidence type="ECO:0000256" key="2">
    <source>
        <dbReference type="SAM" id="MobiDB-lite"/>
    </source>
</evidence>
<feature type="region of interest" description="Disordered" evidence="2">
    <location>
        <begin position="617"/>
        <end position="642"/>
    </location>
</feature>
<dbReference type="InterPro" id="IPR035999">
    <property type="entry name" value="Sec7_dom_sf"/>
</dbReference>
<evidence type="ECO:0000259" key="3">
    <source>
        <dbReference type="PROSITE" id="PS50190"/>
    </source>
</evidence>
<dbReference type="CDD" id="cd00171">
    <property type="entry name" value="Sec7"/>
    <property type="match status" value="1"/>
</dbReference>
<dbReference type="PROSITE" id="PS50190">
    <property type="entry name" value="SEC7"/>
    <property type="match status" value="1"/>
</dbReference>
<dbReference type="Proteomes" id="UP000027222">
    <property type="component" value="Unassembled WGS sequence"/>
</dbReference>